<feature type="region of interest" description="Disordered" evidence="1">
    <location>
        <begin position="535"/>
        <end position="568"/>
    </location>
</feature>
<proteinExistence type="predicted"/>
<dbReference type="Proteomes" id="UP000299102">
    <property type="component" value="Unassembled WGS sequence"/>
</dbReference>
<dbReference type="InterPro" id="IPR011993">
    <property type="entry name" value="PH-like_dom_sf"/>
</dbReference>
<reference evidence="3 4" key="1">
    <citation type="journal article" date="2019" name="Commun. Biol.">
        <title>The bagworm genome reveals a unique fibroin gene that provides high tensile strength.</title>
        <authorList>
            <person name="Kono N."/>
            <person name="Nakamura H."/>
            <person name="Ohtoshi R."/>
            <person name="Tomita M."/>
            <person name="Numata K."/>
            <person name="Arakawa K."/>
        </authorList>
    </citation>
    <scope>NUCLEOTIDE SEQUENCE [LARGE SCALE GENOMIC DNA]</scope>
</reference>
<accession>A0A4C1XFW2</accession>
<dbReference type="AlphaFoldDB" id="A0A4C1XFW2"/>
<feature type="domain" description="PH" evidence="2">
    <location>
        <begin position="1"/>
        <end position="58"/>
    </location>
</feature>
<evidence type="ECO:0000313" key="3">
    <source>
        <dbReference type="EMBL" id="GBP61990.1"/>
    </source>
</evidence>
<dbReference type="PROSITE" id="PS50003">
    <property type="entry name" value="PH_DOMAIN"/>
    <property type="match status" value="1"/>
</dbReference>
<evidence type="ECO:0000313" key="4">
    <source>
        <dbReference type="Proteomes" id="UP000299102"/>
    </source>
</evidence>
<dbReference type="EMBL" id="BGZK01000828">
    <property type="protein sequence ID" value="GBP61990.1"/>
    <property type="molecule type" value="Genomic_DNA"/>
</dbReference>
<organism evidence="3 4">
    <name type="scientific">Eumeta variegata</name>
    <name type="common">Bagworm moth</name>
    <name type="synonym">Eumeta japonica</name>
    <dbReference type="NCBI Taxonomy" id="151549"/>
    <lineage>
        <taxon>Eukaryota</taxon>
        <taxon>Metazoa</taxon>
        <taxon>Ecdysozoa</taxon>
        <taxon>Arthropoda</taxon>
        <taxon>Hexapoda</taxon>
        <taxon>Insecta</taxon>
        <taxon>Pterygota</taxon>
        <taxon>Neoptera</taxon>
        <taxon>Endopterygota</taxon>
        <taxon>Lepidoptera</taxon>
        <taxon>Glossata</taxon>
        <taxon>Ditrysia</taxon>
        <taxon>Tineoidea</taxon>
        <taxon>Psychidae</taxon>
        <taxon>Oiketicinae</taxon>
        <taxon>Eumeta</taxon>
    </lineage>
</organism>
<feature type="compositionally biased region" description="Basic residues" evidence="1">
    <location>
        <begin position="536"/>
        <end position="547"/>
    </location>
</feature>
<gene>
    <name evidence="3" type="primary">Osbpl9</name>
    <name evidence="3" type="ORF">EVAR_40998_1</name>
</gene>
<dbReference type="OrthoDB" id="14833at2759"/>
<dbReference type="InterPro" id="IPR001849">
    <property type="entry name" value="PH_domain"/>
</dbReference>
<comment type="caution">
    <text evidence="3">The sequence shown here is derived from an EMBL/GenBank/DDBJ whole genome shotgun (WGS) entry which is preliminary data.</text>
</comment>
<protein>
    <submittedName>
        <fullName evidence="3">Oxysterol-binding protein-related protein 9</fullName>
    </submittedName>
</protein>
<evidence type="ECO:0000256" key="1">
    <source>
        <dbReference type="SAM" id="MobiDB-lite"/>
    </source>
</evidence>
<dbReference type="Gene3D" id="2.30.29.30">
    <property type="entry name" value="Pleckstrin-homology domain (PH domain)/Phosphotyrosine-binding domain (PTB)"/>
    <property type="match status" value="1"/>
</dbReference>
<keyword evidence="4" id="KW-1185">Reference proteome</keyword>
<feature type="compositionally biased region" description="Polar residues" evidence="1">
    <location>
        <begin position="549"/>
        <end position="560"/>
    </location>
</feature>
<dbReference type="SUPFAM" id="SSF50729">
    <property type="entry name" value="PH domain-like"/>
    <property type="match status" value="1"/>
</dbReference>
<name>A0A4C1XFW2_EUMVA</name>
<dbReference type="STRING" id="151549.A0A4C1XFW2"/>
<sequence>MTRGVRRGCVRLRAAVIGIDDEDDSTFTITVDHKTFHFQARDGGERERWVRALEDTIARHGRRERWCRAVPAPAHRHGDLERRVAEADAYLQIMIDLVVKLTNRISELSDPQEKAKAQTILDHSNANHRVQRNNILKDKPKDAESTYKDAKINAKEYVKRRKNEIKERYDRRFFLGVSAFEDTLADDNVTATEYMIDDGNKCEITMNEIMNGLKRIKVGKAAGYDRVSSEILKDGTAIVASLLYQPFNKCWKSHRVPNDWCKSVIVLLYQGKGSTGWMSCLLLYADNQVILAPLACELQECVCPHVYAVRVVHSLTSTSSVFSAHRRGSAGRRGPDSSSNVELGAECREMTTPHPALESLESIDTGRQAMTLLVPDTSYSSSEGEDDFYDADDEPFETTTGPGPRHLWTITAMILVTPKEVTDALPTSRKGIGYLTETDIGSIGREKGKWATLTLVYWTKRNSESCYFMSIFCESVVFYQYTPPRKSLQWLTDGATNARWIRGGARACIITKRVEEELCNANVIRDDFTSNYTSLRPKKGIQRHHRSASPLSDNGESQSNSRHRSTSLALEHKSISPFSAIRSHRVFGERTAGNDHV</sequence>
<evidence type="ECO:0000259" key="2">
    <source>
        <dbReference type="PROSITE" id="PS50003"/>
    </source>
</evidence>